<feature type="region of interest" description="Disordered" evidence="2">
    <location>
        <begin position="835"/>
        <end position="902"/>
    </location>
</feature>
<evidence type="ECO:0000256" key="2">
    <source>
        <dbReference type="SAM" id="MobiDB-lite"/>
    </source>
</evidence>
<feature type="coiled-coil region" evidence="1">
    <location>
        <begin position="66"/>
        <end position="93"/>
    </location>
</feature>
<dbReference type="EMBL" id="CVQH01002891">
    <property type="protein sequence ID" value="CRK11394.1"/>
    <property type="molecule type" value="Genomic_DNA"/>
</dbReference>
<dbReference type="AlphaFoldDB" id="A0A0G4KNR8"/>
<feature type="region of interest" description="Disordered" evidence="2">
    <location>
        <begin position="177"/>
        <end position="321"/>
    </location>
</feature>
<accession>A0A0G4KNR8</accession>
<proteinExistence type="predicted"/>
<feature type="compositionally biased region" description="Polar residues" evidence="2">
    <location>
        <begin position="857"/>
        <end position="897"/>
    </location>
</feature>
<gene>
    <name evidence="3" type="ORF">BN1708_010138</name>
</gene>
<organism evidence="3 4">
    <name type="scientific">Verticillium longisporum</name>
    <name type="common">Verticillium dahliae var. longisporum</name>
    <dbReference type="NCBI Taxonomy" id="100787"/>
    <lineage>
        <taxon>Eukaryota</taxon>
        <taxon>Fungi</taxon>
        <taxon>Dikarya</taxon>
        <taxon>Ascomycota</taxon>
        <taxon>Pezizomycotina</taxon>
        <taxon>Sordariomycetes</taxon>
        <taxon>Hypocreomycetidae</taxon>
        <taxon>Glomerellales</taxon>
        <taxon>Plectosphaerellaceae</taxon>
        <taxon>Verticillium</taxon>
    </lineage>
</organism>
<feature type="compositionally biased region" description="Polar residues" evidence="2">
    <location>
        <begin position="515"/>
        <end position="524"/>
    </location>
</feature>
<sequence length="1064" mass="115757">MQRADSPGPTELDGLIERAYQEFADVTELLADEQRDAEAAASAEVPVLQQMIDLKQKEVEQLEPRVLQLKTEQEAARQKIASLNARVEAARGRSRRVATLAGRVSGKIMSSTRPQSPKLAKSSNARQLRQNNTGSSAHPRRSSGVSTSSEAGRLPLEAPKDARLACGETSSSCSLIPSRSIEVSEPRAALSLPDSPGITIAGKETTECPDSENTGHRPRATPPPSCGRDIRRSGRRRTTPQRFSTNSAFSQSAIDSEKIMKRRRLHHDDGSSDRSGDTTQAQRNLWMRRASSPSELAVDNPGILPNTVSANARRKQKPLKGVANPETGKLYLGRWDRGSGSTWYIVVILPIGDLESVGMTGSIHDTALVDGHIPVFYNSWQKRILGWKEDYKDGGPYVARRKYPVMWFEDGRQMILREGRFQISSSGGFSWLSASNLLPFSEYGPDNSLVSGYAVALSFAEELEAMDVSRRARIEVPAASKEVYDEDRSHSSSTSSRSSSRLSLAVVMERPNANAPDQLQTSTTVHEREEVAGRAERLPHDTEIQDDREVRSTSRQHSPLDAGAGGTHPLSMETSRSSNPKAQSTCRLARETITSATSSPSMFQLASEAAAVAGKEQPAFDRFATVSGYQPQSATGWQKSDTNASATPLQPKNRSCANSTFTMSQQNPHANLPNVQHRQQTLPPYREIPISTVPDESSGDDPRSPIAGLTSAHFPSRLLGSAMSVEQRGPLEHFQHNSGGTRGVHVVDQGIEMVQEERTSPTQTVASNSLATPVWQIGEMIADVNGSPFPRFEVEPSQDHRVEVEKASLPTATPGRSLMTSAPHAAPISATFAEQGLSSAAGPARRNPQRSSRNPNGVDNSGEPSSPCDNQSPHSQSTVETAQTTLSPIHPSLTRQVPSEGPYPTMAIQHVLSADIQTSVPDANQVQHCAQGAEPLPASGQSDQQSAMYMGHAAQVASTAGHNPRRPAITFGESVKDCRKRPFLTAQASHGEDFLCEMVRLYEPSRGKGMWSLVTRAFNSQFGCEESKEALQMRYGRLKQRKGVASMASQRLRRNWLGPCQPES</sequence>
<evidence type="ECO:0000256" key="1">
    <source>
        <dbReference type="SAM" id="Coils"/>
    </source>
</evidence>
<feature type="compositionally biased region" description="Polar residues" evidence="2">
    <location>
        <begin position="243"/>
        <end position="254"/>
    </location>
</feature>
<feature type="compositionally biased region" description="Low complexity" evidence="2">
    <location>
        <begin position="845"/>
        <end position="856"/>
    </location>
</feature>
<evidence type="ECO:0000313" key="3">
    <source>
        <dbReference type="EMBL" id="CRK11394.1"/>
    </source>
</evidence>
<feature type="compositionally biased region" description="Polar residues" evidence="2">
    <location>
        <begin position="108"/>
        <end position="136"/>
    </location>
</feature>
<feature type="region of interest" description="Disordered" evidence="2">
    <location>
        <begin position="481"/>
        <end position="586"/>
    </location>
</feature>
<protein>
    <submittedName>
        <fullName evidence="3">Uncharacterized protein</fullName>
    </submittedName>
</protein>
<evidence type="ECO:0000313" key="4">
    <source>
        <dbReference type="Proteomes" id="UP000044602"/>
    </source>
</evidence>
<keyword evidence="4" id="KW-1185">Reference proteome</keyword>
<dbReference type="STRING" id="100787.A0A0G4KNR8"/>
<feature type="region of interest" description="Disordered" evidence="2">
    <location>
        <begin position="632"/>
        <end position="651"/>
    </location>
</feature>
<feature type="compositionally biased region" description="Basic and acidic residues" evidence="2">
    <location>
        <begin position="525"/>
        <end position="552"/>
    </location>
</feature>
<name>A0A0G4KNR8_VERLO</name>
<feature type="compositionally biased region" description="Basic and acidic residues" evidence="2">
    <location>
        <begin position="266"/>
        <end position="276"/>
    </location>
</feature>
<dbReference type="Proteomes" id="UP000044602">
    <property type="component" value="Unassembled WGS sequence"/>
</dbReference>
<reference evidence="3 4" key="1">
    <citation type="submission" date="2015-05" db="EMBL/GenBank/DDBJ databases">
        <authorList>
            <person name="Wang D.B."/>
            <person name="Wang M."/>
        </authorList>
    </citation>
    <scope>NUCLEOTIDE SEQUENCE [LARGE SCALE GENOMIC DNA]</scope>
    <source>
        <strain evidence="3">VL1</strain>
    </source>
</reference>
<feature type="compositionally biased region" description="Low complexity" evidence="2">
    <location>
        <begin position="491"/>
        <end position="503"/>
    </location>
</feature>
<feature type="region of interest" description="Disordered" evidence="2">
    <location>
        <begin position="101"/>
        <end position="159"/>
    </location>
</feature>
<keyword evidence="1" id="KW-0175">Coiled coil</keyword>
<feature type="compositionally biased region" description="Polar residues" evidence="2">
    <location>
        <begin position="572"/>
        <end position="586"/>
    </location>
</feature>